<evidence type="ECO:0000256" key="1">
    <source>
        <dbReference type="SAM" id="SignalP"/>
    </source>
</evidence>
<dbReference type="PROSITE" id="PS51257">
    <property type="entry name" value="PROKAR_LIPOPROTEIN"/>
    <property type="match status" value="1"/>
</dbReference>
<dbReference type="EMBL" id="JBBEUB010000004">
    <property type="protein sequence ID" value="MEJ2903549.1"/>
    <property type="molecule type" value="Genomic_DNA"/>
</dbReference>
<proteinExistence type="predicted"/>
<accession>A0ABU8NNP5</accession>
<gene>
    <name evidence="2" type="ORF">WAE58_13980</name>
</gene>
<organism evidence="2 3">
    <name type="scientific">Pedobacter panaciterrae</name>
    <dbReference type="NCBI Taxonomy" id="363849"/>
    <lineage>
        <taxon>Bacteria</taxon>
        <taxon>Pseudomonadati</taxon>
        <taxon>Bacteroidota</taxon>
        <taxon>Sphingobacteriia</taxon>
        <taxon>Sphingobacteriales</taxon>
        <taxon>Sphingobacteriaceae</taxon>
        <taxon>Pedobacter</taxon>
    </lineage>
</organism>
<sequence>MSFYKKIILLTLSLGCFLLACKKEIALTAQRFGKINFGNQTLVNPLIIDYNGTTISVGLDLTKNIKVPIGKGKLSFKDDKGKVLTDTIITVEENGIKNLVLFQPSSEAKPALVENTQENEPKPEEGFMKIKIANLAQKCLPKNVDIIIKMFDNNLGDFADLDTIENVSSNFGGYTNYKTFTPVTGDGYLIFYIIDSTTKQPLHEGFAGVVDINDYNNGIFYNIITLYINEQTVEASGANMVGTDGKPYQVQVNALFMN</sequence>
<evidence type="ECO:0000313" key="2">
    <source>
        <dbReference type="EMBL" id="MEJ2903549.1"/>
    </source>
</evidence>
<reference evidence="2 3" key="1">
    <citation type="submission" date="2024-03" db="EMBL/GenBank/DDBJ databases">
        <title>Sequence of Lycoming College Course Isolates.</title>
        <authorList>
            <person name="Plotts O."/>
            <person name="Newman J."/>
        </authorList>
    </citation>
    <scope>NUCLEOTIDE SEQUENCE [LARGE SCALE GENOMIC DNA]</scope>
    <source>
        <strain evidence="2 3">CJB-3</strain>
    </source>
</reference>
<keyword evidence="1" id="KW-0732">Signal</keyword>
<feature type="signal peptide" evidence="1">
    <location>
        <begin position="1"/>
        <end position="22"/>
    </location>
</feature>
<dbReference type="RefSeq" id="WP_172660085.1">
    <property type="nucleotide sequence ID" value="NZ_CBFGNQ010000001.1"/>
</dbReference>
<evidence type="ECO:0008006" key="4">
    <source>
        <dbReference type="Google" id="ProtNLM"/>
    </source>
</evidence>
<name>A0ABU8NNP5_9SPHI</name>
<protein>
    <recommendedName>
        <fullName evidence="4">Lipoprotein</fullName>
    </recommendedName>
</protein>
<feature type="chain" id="PRO_5047377809" description="Lipoprotein" evidence="1">
    <location>
        <begin position="23"/>
        <end position="258"/>
    </location>
</feature>
<comment type="caution">
    <text evidence="2">The sequence shown here is derived from an EMBL/GenBank/DDBJ whole genome shotgun (WGS) entry which is preliminary data.</text>
</comment>
<dbReference type="Proteomes" id="UP001378956">
    <property type="component" value="Unassembled WGS sequence"/>
</dbReference>
<evidence type="ECO:0000313" key="3">
    <source>
        <dbReference type="Proteomes" id="UP001378956"/>
    </source>
</evidence>
<keyword evidence="3" id="KW-1185">Reference proteome</keyword>